<comment type="caution">
    <text evidence="12">The sequence shown here is derived from an EMBL/GenBank/DDBJ whole genome shotgun (WGS) entry which is preliminary data.</text>
</comment>
<keyword evidence="13" id="KW-1185">Reference proteome</keyword>
<dbReference type="SUPFAM" id="SSF50978">
    <property type="entry name" value="WD40 repeat-like"/>
    <property type="match status" value="1"/>
</dbReference>
<evidence type="ECO:0000259" key="11">
    <source>
        <dbReference type="Pfam" id="PF23760"/>
    </source>
</evidence>
<evidence type="ECO:0000256" key="1">
    <source>
        <dbReference type="ARBA" id="ARBA00004123"/>
    </source>
</evidence>
<dbReference type="PANTHER" id="PTHR19860">
    <property type="entry name" value="DDB1- AND CUL4-ASSOCIATED FACTOR 12-RELATED"/>
    <property type="match status" value="1"/>
</dbReference>
<protein>
    <recommendedName>
        <fullName evidence="11">DDB1- and CUL4-associated factor 12 beta-propeller domain-containing protein</fullName>
    </recommendedName>
</protein>
<accession>A0AAN9C2C8</accession>
<comment type="subcellular location">
    <subcellularLocation>
        <location evidence="2">Cytoplasm</location>
    </subcellularLocation>
    <subcellularLocation>
        <location evidence="1">Nucleus</location>
    </subcellularLocation>
</comment>
<evidence type="ECO:0000256" key="6">
    <source>
        <dbReference type="ARBA" id="ARBA00022737"/>
    </source>
</evidence>
<organism evidence="12 13">
    <name type="scientific">Littorina saxatilis</name>
    <dbReference type="NCBI Taxonomy" id="31220"/>
    <lineage>
        <taxon>Eukaryota</taxon>
        <taxon>Metazoa</taxon>
        <taxon>Spiralia</taxon>
        <taxon>Lophotrochozoa</taxon>
        <taxon>Mollusca</taxon>
        <taxon>Gastropoda</taxon>
        <taxon>Caenogastropoda</taxon>
        <taxon>Littorinimorpha</taxon>
        <taxon>Littorinoidea</taxon>
        <taxon>Littorinidae</taxon>
        <taxon>Littorina</taxon>
    </lineage>
</organism>
<evidence type="ECO:0000256" key="10">
    <source>
        <dbReference type="PROSITE-ProRule" id="PRU00221"/>
    </source>
</evidence>
<name>A0AAN9C2C8_9CAEN</name>
<dbReference type="InterPro" id="IPR036322">
    <property type="entry name" value="WD40_repeat_dom_sf"/>
</dbReference>
<evidence type="ECO:0000256" key="7">
    <source>
        <dbReference type="ARBA" id="ARBA00022786"/>
    </source>
</evidence>
<dbReference type="InterPro" id="IPR001680">
    <property type="entry name" value="WD40_rpt"/>
</dbReference>
<dbReference type="GO" id="GO:0080008">
    <property type="term" value="C:Cul4-RING E3 ubiquitin ligase complex"/>
    <property type="evidence" value="ECO:0007669"/>
    <property type="project" value="TreeGrafter"/>
</dbReference>
<dbReference type="Proteomes" id="UP001374579">
    <property type="component" value="Unassembled WGS sequence"/>
</dbReference>
<dbReference type="SMART" id="SM00320">
    <property type="entry name" value="WD40"/>
    <property type="match status" value="3"/>
</dbReference>
<comment type="pathway">
    <text evidence="3">Protein modification; protein ubiquitination.</text>
</comment>
<proteinExistence type="inferred from homology"/>
<reference evidence="12 13" key="1">
    <citation type="submission" date="2024-02" db="EMBL/GenBank/DDBJ databases">
        <title>Chromosome-scale genome assembly of the rough periwinkle Littorina saxatilis.</title>
        <authorList>
            <person name="De Jode A."/>
            <person name="Faria R."/>
            <person name="Formenti G."/>
            <person name="Sims Y."/>
            <person name="Smith T.P."/>
            <person name="Tracey A."/>
            <person name="Wood J.M.D."/>
            <person name="Zagrodzka Z.B."/>
            <person name="Johannesson K."/>
            <person name="Butlin R.K."/>
            <person name="Leder E.H."/>
        </authorList>
    </citation>
    <scope>NUCLEOTIDE SEQUENCE [LARGE SCALE GENOMIC DNA]</scope>
    <source>
        <strain evidence="12">Snail1</strain>
        <tissue evidence="12">Muscle</tissue>
    </source>
</reference>
<keyword evidence="7" id="KW-0833">Ubl conjugation pathway</keyword>
<dbReference type="Pfam" id="PF23760">
    <property type="entry name" value="Beta-prop_DCAF12"/>
    <property type="match status" value="1"/>
</dbReference>
<evidence type="ECO:0000313" key="12">
    <source>
        <dbReference type="EMBL" id="KAK7116122.1"/>
    </source>
</evidence>
<evidence type="ECO:0000256" key="5">
    <source>
        <dbReference type="ARBA" id="ARBA00022574"/>
    </source>
</evidence>
<dbReference type="InterPro" id="IPR015943">
    <property type="entry name" value="WD40/YVTN_repeat-like_dom_sf"/>
</dbReference>
<keyword evidence="8" id="KW-0539">Nucleus</keyword>
<evidence type="ECO:0000256" key="3">
    <source>
        <dbReference type="ARBA" id="ARBA00004906"/>
    </source>
</evidence>
<dbReference type="GO" id="GO:0005634">
    <property type="term" value="C:nucleus"/>
    <property type="evidence" value="ECO:0007669"/>
    <property type="project" value="UniProtKB-SubCell"/>
</dbReference>
<feature type="domain" description="DDB1- and CUL4-associated factor 12 beta-propeller" evidence="11">
    <location>
        <begin position="121"/>
        <end position="481"/>
    </location>
</feature>
<dbReference type="EMBL" id="JBAMIC010000001">
    <property type="protein sequence ID" value="KAK7116122.1"/>
    <property type="molecule type" value="Genomic_DNA"/>
</dbReference>
<comment type="similarity">
    <text evidence="9">Belongs to the WD repeat DCAF12 family.</text>
</comment>
<keyword evidence="6" id="KW-0677">Repeat</keyword>
<dbReference type="InterPro" id="IPR051191">
    <property type="entry name" value="DCAF12"/>
</dbReference>
<sequence>MAEQDPGDDRRRLREIRRLYFEVERYNRILAARPPTGDYPLSVRVEMLQQEVARFRQQQLPDIDDSASDREPDQLVDDKVQATSATPLSGLTGFQYLQRRQYGPVRADLSAMYADVVAQQIPSTLKEKEFELGAMNKIFAAKWLNDKQVVFGTKCNQLVVIDVLSGQMTTIPMLQSSEESVPAQQPCGIHGIAINPSGTMLATGASNTNDIGIYKLPTFDPFCVGEGAHSDWVFDLEWIDDEFLITGSRDNNMALWRIDNVDESQTSRMSCLYVPEYAVKKPLVVKKCEKAQKVRALSVNRSKKEMAVLSLNAFLHLWDIETFEQIWSSRLTCGKENVCMTVSEDKNLYAVGSHSCVTLVDCRKKLCQPVPTKPRERGTFQGIRSLSFKRDIITIGTGMGLVMFYDVRAAKFLENQTGYPCQLAVGSGWLRQDDNFRDIFMGAAYPNAIYTHAYDDSGVRLFAAGGPLPAGLWGNYGALWA</sequence>
<evidence type="ECO:0000256" key="8">
    <source>
        <dbReference type="ARBA" id="ARBA00023242"/>
    </source>
</evidence>
<dbReference type="PANTHER" id="PTHR19860:SF16">
    <property type="entry name" value="DDB1- AND CUL4-ASSOCIATED FACTOR 12"/>
    <property type="match status" value="1"/>
</dbReference>
<dbReference type="InterPro" id="IPR056151">
    <property type="entry name" value="Beta-prop_DCAF12"/>
</dbReference>
<evidence type="ECO:0000313" key="13">
    <source>
        <dbReference type="Proteomes" id="UP001374579"/>
    </source>
</evidence>
<feature type="repeat" description="WD" evidence="10">
    <location>
        <begin position="226"/>
        <end position="266"/>
    </location>
</feature>
<evidence type="ECO:0000256" key="9">
    <source>
        <dbReference type="ARBA" id="ARBA00038022"/>
    </source>
</evidence>
<evidence type="ECO:0000256" key="2">
    <source>
        <dbReference type="ARBA" id="ARBA00004496"/>
    </source>
</evidence>
<dbReference type="PROSITE" id="PS50082">
    <property type="entry name" value="WD_REPEATS_2"/>
    <property type="match status" value="1"/>
</dbReference>
<keyword evidence="5 10" id="KW-0853">WD repeat</keyword>
<dbReference type="Gene3D" id="2.130.10.10">
    <property type="entry name" value="YVTN repeat-like/Quinoprotein amine dehydrogenase"/>
    <property type="match status" value="2"/>
</dbReference>
<gene>
    <name evidence="12" type="ORF">V1264_001861</name>
</gene>
<keyword evidence="4" id="KW-0963">Cytoplasm</keyword>
<dbReference type="AlphaFoldDB" id="A0AAN9C2C8"/>
<evidence type="ECO:0000256" key="4">
    <source>
        <dbReference type="ARBA" id="ARBA00022490"/>
    </source>
</evidence>
<dbReference type="GO" id="GO:0005737">
    <property type="term" value="C:cytoplasm"/>
    <property type="evidence" value="ECO:0007669"/>
    <property type="project" value="UniProtKB-SubCell"/>
</dbReference>